<accession>A0AAD8N1B5</accession>
<organism evidence="2 3">
    <name type="scientific">Heracleum sosnowskyi</name>
    <dbReference type="NCBI Taxonomy" id="360622"/>
    <lineage>
        <taxon>Eukaryota</taxon>
        <taxon>Viridiplantae</taxon>
        <taxon>Streptophyta</taxon>
        <taxon>Embryophyta</taxon>
        <taxon>Tracheophyta</taxon>
        <taxon>Spermatophyta</taxon>
        <taxon>Magnoliopsida</taxon>
        <taxon>eudicotyledons</taxon>
        <taxon>Gunneridae</taxon>
        <taxon>Pentapetalae</taxon>
        <taxon>asterids</taxon>
        <taxon>campanulids</taxon>
        <taxon>Apiales</taxon>
        <taxon>Apiaceae</taxon>
        <taxon>Apioideae</taxon>
        <taxon>apioid superclade</taxon>
        <taxon>Tordylieae</taxon>
        <taxon>Tordyliinae</taxon>
        <taxon>Heracleum</taxon>
    </lineage>
</organism>
<dbReference type="Pfam" id="PF14291">
    <property type="entry name" value="DUF4371"/>
    <property type="match status" value="1"/>
</dbReference>
<evidence type="ECO:0000259" key="1">
    <source>
        <dbReference type="SMART" id="SM00597"/>
    </source>
</evidence>
<proteinExistence type="predicted"/>
<evidence type="ECO:0000313" key="2">
    <source>
        <dbReference type="EMBL" id="KAK1398115.1"/>
    </source>
</evidence>
<dbReference type="EMBL" id="JAUIZM010000002">
    <property type="protein sequence ID" value="KAK1398115.1"/>
    <property type="molecule type" value="Genomic_DNA"/>
</dbReference>
<evidence type="ECO:0000313" key="3">
    <source>
        <dbReference type="Proteomes" id="UP001237642"/>
    </source>
</evidence>
<gene>
    <name evidence="2" type="ORF">POM88_007978</name>
</gene>
<dbReference type="SMART" id="SM00597">
    <property type="entry name" value="ZnF_TTF"/>
    <property type="match status" value="1"/>
</dbReference>
<dbReference type="AlphaFoldDB" id="A0AAD8N1B5"/>
<protein>
    <submittedName>
        <fullName evidence="2">Zinc finger MYM-type protein</fullName>
    </submittedName>
</protein>
<dbReference type="InterPro" id="IPR025398">
    <property type="entry name" value="DUF4371"/>
</dbReference>
<dbReference type="PANTHER" id="PTHR45749">
    <property type="match status" value="1"/>
</dbReference>
<name>A0AAD8N1B5_9APIA</name>
<sequence>MGAYQPKLVEYPRTKYGSQTQHRRFQYSWFDKFRWLEYSPEKDAIFCFPCFIFENKSPLHPAFTTDGFNCWKKVNDGVRCPFLIHVGTPTSPHSNDVQNCEELMKVTGHIDKVLNAQSLEEVQKNRLRLKASIESVRWLSLQACAFRGHDEAPTSSNRELLRQQRSGVSCGCVVVFEHNGEGQVVTELENVEFCQRKAS</sequence>
<dbReference type="InterPro" id="IPR006580">
    <property type="entry name" value="Znf_TTF"/>
</dbReference>
<comment type="caution">
    <text evidence="2">The sequence shown here is derived from an EMBL/GenBank/DDBJ whole genome shotgun (WGS) entry which is preliminary data.</text>
</comment>
<feature type="domain" description="TTF-type" evidence="1">
    <location>
        <begin position="21"/>
        <end position="116"/>
    </location>
</feature>
<keyword evidence="3" id="KW-1185">Reference proteome</keyword>
<dbReference type="Proteomes" id="UP001237642">
    <property type="component" value="Unassembled WGS sequence"/>
</dbReference>
<reference evidence="2" key="1">
    <citation type="submission" date="2023-02" db="EMBL/GenBank/DDBJ databases">
        <title>Genome of toxic invasive species Heracleum sosnowskyi carries increased number of genes despite the absence of recent whole-genome duplications.</title>
        <authorList>
            <person name="Schelkunov M."/>
            <person name="Shtratnikova V."/>
            <person name="Makarenko M."/>
            <person name="Klepikova A."/>
            <person name="Omelchenko D."/>
            <person name="Novikova G."/>
            <person name="Obukhova E."/>
            <person name="Bogdanov V."/>
            <person name="Penin A."/>
            <person name="Logacheva M."/>
        </authorList>
    </citation>
    <scope>NUCLEOTIDE SEQUENCE</scope>
    <source>
        <strain evidence="2">Hsosn_3</strain>
        <tissue evidence="2">Leaf</tissue>
    </source>
</reference>
<reference evidence="2" key="2">
    <citation type="submission" date="2023-05" db="EMBL/GenBank/DDBJ databases">
        <authorList>
            <person name="Schelkunov M.I."/>
        </authorList>
    </citation>
    <scope>NUCLEOTIDE SEQUENCE</scope>
    <source>
        <strain evidence="2">Hsosn_3</strain>
        <tissue evidence="2">Leaf</tissue>
    </source>
</reference>
<dbReference type="PANTHER" id="PTHR45749:SF37">
    <property type="entry name" value="OS05G0311600 PROTEIN"/>
    <property type="match status" value="1"/>
</dbReference>